<keyword evidence="8" id="KW-1185">Reference proteome</keyword>
<dbReference type="Proteomes" id="UP001174694">
    <property type="component" value="Unassembled WGS sequence"/>
</dbReference>
<reference evidence="7" key="1">
    <citation type="submission" date="2022-07" db="EMBL/GenBank/DDBJ databases">
        <title>Fungi with potential for degradation of polypropylene.</title>
        <authorList>
            <person name="Gostincar C."/>
        </authorList>
    </citation>
    <scope>NUCLEOTIDE SEQUENCE</scope>
    <source>
        <strain evidence="7">EXF-13308</strain>
    </source>
</reference>
<keyword evidence="3" id="KW-0804">Transcription</keyword>
<evidence type="ECO:0000256" key="1">
    <source>
        <dbReference type="ARBA" id="ARBA00022723"/>
    </source>
</evidence>
<evidence type="ECO:0000256" key="3">
    <source>
        <dbReference type="ARBA" id="ARBA00023163"/>
    </source>
</evidence>
<keyword evidence="2" id="KW-0805">Transcription regulation</keyword>
<evidence type="ECO:0000256" key="5">
    <source>
        <dbReference type="SAM" id="MobiDB-lite"/>
    </source>
</evidence>
<feature type="compositionally biased region" description="Low complexity" evidence="5">
    <location>
        <begin position="152"/>
        <end position="161"/>
    </location>
</feature>
<dbReference type="EMBL" id="JANBVO010000002">
    <property type="protein sequence ID" value="KAJ9156020.1"/>
    <property type="molecule type" value="Genomic_DNA"/>
</dbReference>
<evidence type="ECO:0000256" key="4">
    <source>
        <dbReference type="ARBA" id="ARBA00023242"/>
    </source>
</evidence>
<evidence type="ECO:0000313" key="7">
    <source>
        <dbReference type="EMBL" id="KAJ9156020.1"/>
    </source>
</evidence>
<dbReference type="GO" id="GO:0006351">
    <property type="term" value="P:DNA-templated transcription"/>
    <property type="evidence" value="ECO:0007669"/>
    <property type="project" value="InterPro"/>
</dbReference>
<dbReference type="GO" id="GO:0008270">
    <property type="term" value="F:zinc ion binding"/>
    <property type="evidence" value="ECO:0007669"/>
    <property type="project" value="InterPro"/>
</dbReference>
<gene>
    <name evidence="7" type="ORF">NKR23_g1471</name>
</gene>
<protein>
    <submittedName>
        <fullName evidence="7">C6 zinc finger domain-containing protein</fullName>
    </submittedName>
</protein>
<dbReference type="AlphaFoldDB" id="A0AA38S4C0"/>
<dbReference type="InterPro" id="IPR036864">
    <property type="entry name" value="Zn2-C6_fun-type_DNA-bd_sf"/>
</dbReference>
<comment type="caution">
    <text evidence="7">The sequence shown here is derived from an EMBL/GenBank/DDBJ whole genome shotgun (WGS) entry which is preliminary data.</text>
</comment>
<evidence type="ECO:0000259" key="6">
    <source>
        <dbReference type="PROSITE" id="PS50048"/>
    </source>
</evidence>
<name>A0AA38S4C0_9PEZI</name>
<keyword evidence="4" id="KW-0539">Nucleus</keyword>
<evidence type="ECO:0000256" key="2">
    <source>
        <dbReference type="ARBA" id="ARBA00023015"/>
    </source>
</evidence>
<dbReference type="GO" id="GO:0000981">
    <property type="term" value="F:DNA-binding transcription factor activity, RNA polymerase II-specific"/>
    <property type="evidence" value="ECO:0007669"/>
    <property type="project" value="InterPro"/>
</dbReference>
<dbReference type="SMART" id="SM00906">
    <property type="entry name" value="Fungal_trans"/>
    <property type="match status" value="1"/>
</dbReference>
<feature type="compositionally biased region" description="Pro residues" evidence="5">
    <location>
        <begin position="162"/>
        <end position="173"/>
    </location>
</feature>
<dbReference type="PANTHER" id="PTHR47840:SF1">
    <property type="entry name" value="ZN(II)2CYS6 TRANSCRIPTION FACTOR (EUROFUNG)"/>
    <property type="match status" value="1"/>
</dbReference>
<dbReference type="InterPro" id="IPR007219">
    <property type="entry name" value="XnlR_reg_dom"/>
</dbReference>
<dbReference type="Gene3D" id="4.10.240.10">
    <property type="entry name" value="Zn(2)-C6 fungal-type DNA-binding domain"/>
    <property type="match status" value="1"/>
</dbReference>
<dbReference type="Pfam" id="PF00172">
    <property type="entry name" value="Zn_clus"/>
    <property type="match status" value="1"/>
</dbReference>
<dbReference type="SUPFAM" id="SSF57701">
    <property type="entry name" value="Zn2/Cys6 DNA-binding domain"/>
    <property type="match status" value="1"/>
</dbReference>
<dbReference type="CDD" id="cd12148">
    <property type="entry name" value="fungal_TF_MHR"/>
    <property type="match status" value="1"/>
</dbReference>
<dbReference type="SMART" id="SM00066">
    <property type="entry name" value="GAL4"/>
    <property type="match status" value="1"/>
</dbReference>
<dbReference type="PROSITE" id="PS00463">
    <property type="entry name" value="ZN2_CY6_FUNGAL_1"/>
    <property type="match status" value="1"/>
</dbReference>
<feature type="domain" description="Zn(2)-C6 fungal-type" evidence="6">
    <location>
        <begin position="22"/>
        <end position="55"/>
    </location>
</feature>
<feature type="region of interest" description="Disordered" evidence="5">
    <location>
        <begin position="144"/>
        <end position="184"/>
    </location>
</feature>
<keyword evidence="1" id="KW-0479">Metal-binding</keyword>
<accession>A0AA38S4C0</accession>
<proteinExistence type="predicted"/>
<feature type="region of interest" description="Disordered" evidence="5">
    <location>
        <begin position="52"/>
        <end position="74"/>
    </location>
</feature>
<dbReference type="InterPro" id="IPR001138">
    <property type="entry name" value="Zn2Cys6_DnaBD"/>
</dbReference>
<sequence length="770" mass="84089">MAEHYSAEQAAKRRKVRKGTHSCWECRRRKIRCQYASPDDAICIGCTSKGTACRSQEFDDDSAPSPTGKADPPMTHRLDRLELMMERLIDRMMPEQPGTMPDQLPARRNSAMSEGGESFLDVMEHSTAGDGPIAGLLAMRHYPAPMHPELDQPTPASEPAQEPAPAPAPPMPTPESGGTTSSAAQPFLRKRELPPAKHFWVCHVLTAVFPPQDAVDAIVAASPGAPYIVSMFHSRHDMLEGKGERVSDLSIIPPMSSHPTFLAKRLLQVLICIQQLPPTFDWQSLKPRESLSDTIMRMITTSTLATTNDDLIGYIEGLQCLVLQGFYHANAGNLRKAWISFRRALNLGQLMGIDHGDNRAFRSCSSKTNPDTLPSAAYLWYRIVAFDRYLSLLLNMPVGSHDDEVFTSEEATLYDTPAEQLEKTHAVLSAKIIERNQAAKKSRRQPSYAAAQTICLDLDAAAKAMSPSWWDEPRLDPFAAPDDSYEQTGRTILQIHHYTLVVLVHLPYMLHDPADARFDYSKRMCVQSSRALLKRFVAFRSFNSSAHSCRRVDYAALIAALTLMVSYLARRAGESAAEVEAGRAGDRELVKSARKRLQHVANVNGDKLSKQAVEIIGQMLPIMDKPVTGSSADAAAQQHNVQLGVPYLGTISVNPSDPTAIGRPDASTITNPALMCSNASLLPGLGLFGSGSAGPATAAAMPSGTIPNYGEGSMSMMEECIRLALPPRGASGAELDPELLPELTAEGSDWAFQGVDTAYWSLLNGGDEWL</sequence>
<dbReference type="GO" id="GO:0003677">
    <property type="term" value="F:DNA binding"/>
    <property type="evidence" value="ECO:0007669"/>
    <property type="project" value="InterPro"/>
</dbReference>
<evidence type="ECO:0000313" key="8">
    <source>
        <dbReference type="Proteomes" id="UP001174694"/>
    </source>
</evidence>
<dbReference type="CDD" id="cd00067">
    <property type="entry name" value="GAL4"/>
    <property type="match status" value="1"/>
</dbReference>
<organism evidence="7 8">
    <name type="scientific">Pleurostoma richardsiae</name>
    <dbReference type="NCBI Taxonomy" id="41990"/>
    <lineage>
        <taxon>Eukaryota</taxon>
        <taxon>Fungi</taxon>
        <taxon>Dikarya</taxon>
        <taxon>Ascomycota</taxon>
        <taxon>Pezizomycotina</taxon>
        <taxon>Sordariomycetes</taxon>
        <taxon>Sordariomycetidae</taxon>
        <taxon>Calosphaeriales</taxon>
        <taxon>Pleurostomataceae</taxon>
        <taxon>Pleurostoma</taxon>
    </lineage>
</organism>
<dbReference type="PANTHER" id="PTHR47840">
    <property type="entry name" value="ZN(II)2CYS6 TRANSCRIPTION FACTOR (EUROFUNG)-RELATED"/>
    <property type="match status" value="1"/>
</dbReference>
<dbReference type="PROSITE" id="PS50048">
    <property type="entry name" value="ZN2_CY6_FUNGAL_2"/>
    <property type="match status" value="1"/>
</dbReference>